<protein>
    <recommendedName>
        <fullName evidence="4">Major facilitator superfamily (MFS) profile domain-containing protein</fullName>
    </recommendedName>
</protein>
<organism evidence="2 3">
    <name type="scientific">Candidatus Nealsonbacteria bacterium CG_4_10_14_0_8_um_filter_37_14</name>
    <dbReference type="NCBI Taxonomy" id="1974684"/>
    <lineage>
        <taxon>Bacteria</taxon>
        <taxon>Candidatus Nealsoniibacteriota</taxon>
    </lineage>
</organism>
<sequence length="214" mass="23557">MKLRKPAKVLPDHDFNFKNLQQNYGGVFQKLKQRTVLCLISVSFAVLLLGGFYRAFFVLFLKTELAWSQNFILIFCALFSLAFLPVSLWVIRRIGEQQSFKNIFQGGMVAGLLTIILGIAAPLLNFFSVLLINIGRAVGALMADSGRSGLVNRELKKYPEEAGAIDTIFAPLGTALGSLISGLTIAFLGYNLLFIVGGVFVLLTVVLGRRLPKR</sequence>
<dbReference type="AlphaFoldDB" id="A0A2M7R5R9"/>
<dbReference type="Proteomes" id="UP000230767">
    <property type="component" value="Unassembled WGS sequence"/>
</dbReference>
<feature type="transmembrane region" description="Helical" evidence="1">
    <location>
        <begin position="36"/>
        <end position="59"/>
    </location>
</feature>
<reference evidence="3" key="1">
    <citation type="submission" date="2017-09" db="EMBL/GenBank/DDBJ databases">
        <title>Depth-based differentiation of microbial function through sediment-hosted aquifers and enrichment of novel symbionts in the deep terrestrial subsurface.</title>
        <authorList>
            <person name="Probst A.J."/>
            <person name="Ladd B."/>
            <person name="Jarett J.K."/>
            <person name="Geller-Mcgrath D.E."/>
            <person name="Sieber C.M.K."/>
            <person name="Emerson J.B."/>
            <person name="Anantharaman K."/>
            <person name="Thomas B.C."/>
            <person name="Malmstrom R."/>
            <person name="Stieglmeier M."/>
            <person name="Klingl A."/>
            <person name="Woyke T."/>
            <person name="Ryan C.M."/>
            <person name="Banfield J.F."/>
        </authorList>
    </citation>
    <scope>NUCLEOTIDE SEQUENCE [LARGE SCALE GENOMIC DNA]</scope>
</reference>
<feature type="transmembrane region" description="Helical" evidence="1">
    <location>
        <begin position="189"/>
        <end position="208"/>
    </location>
</feature>
<evidence type="ECO:0008006" key="4">
    <source>
        <dbReference type="Google" id="ProtNLM"/>
    </source>
</evidence>
<dbReference type="Gene3D" id="1.20.1250.20">
    <property type="entry name" value="MFS general substrate transporter like domains"/>
    <property type="match status" value="1"/>
</dbReference>
<evidence type="ECO:0000313" key="2">
    <source>
        <dbReference type="EMBL" id="PIY88760.1"/>
    </source>
</evidence>
<proteinExistence type="predicted"/>
<comment type="caution">
    <text evidence="2">The sequence shown here is derived from an EMBL/GenBank/DDBJ whole genome shotgun (WGS) entry which is preliminary data.</text>
</comment>
<dbReference type="InterPro" id="IPR036259">
    <property type="entry name" value="MFS_trans_sf"/>
</dbReference>
<dbReference type="SUPFAM" id="SSF103473">
    <property type="entry name" value="MFS general substrate transporter"/>
    <property type="match status" value="1"/>
</dbReference>
<keyword evidence="1" id="KW-1133">Transmembrane helix</keyword>
<dbReference type="EMBL" id="PFLW01000071">
    <property type="protein sequence ID" value="PIY88760.1"/>
    <property type="molecule type" value="Genomic_DNA"/>
</dbReference>
<feature type="transmembrane region" description="Helical" evidence="1">
    <location>
        <begin position="71"/>
        <end position="91"/>
    </location>
</feature>
<keyword evidence="1" id="KW-0812">Transmembrane</keyword>
<evidence type="ECO:0000313" key="3">
    <source>
        <dbReference type="Proteomes" id="UP000230767"/>
    </source>
</evidence>
<evidence type="ECO:0000256" key="1">
    <source>
        <dbReference type="SAM" id="Phobius"/>
    </source>
</evidence>
<name>A0A2M7R5R9_9BACT</name>
<accession>A0A2M7R5R9</accession>
<keyword evidence="1" id="KW-0472">Membrane</keyword>
<gene>
    <name evidence="2" type="ORF">COY73_02960</name>
</gene>